<evidence type="ECO:0000313" key="2">
    <source>
        <dbReference type="EMBL" id="TCK23075.1"/>
    </source>
</evidence>
<feature type="compositionally biased region" description="Basic residues" evidence="1">
    <location>
        <begin position="41"/>
        <end position="53"/>
    </location>
</feature>
<protein>
    <submittedName>
        <fullName evidence="2">Uncharacterized protein</fullName>
    </submittedName>
</protein>
<comment type="caution">
    <text evidence="2">The sequence shown here is derived from an EMBL/GenBank/DDBJ whole genome shotgun (WGS) entry which is preliminary data.</text>
</comment>
<keyword evidence="3" id="KW-1185">Reference proteome</keyword>
<evidence type="ECO:0000313" key="3">
    <source>
        <dbReference type="Proteomes" id="UP000295030"/>
    </source>
</evidence>
<dbReference type="Proteomes" id="UP000295030">
    <property type="component" value="Unassembled WGS sequence"/>
</dbReference>
<proteinExistence type="predicted"/>
<reference evidence="2 3" key="1">
    <citation type="submission" date="2019-03" db="EMBL/GenBank/DDBJ databases">
        <title>Genomic Encyclopedia of Type Strains, Phase IV (KMG-IV): sequencing the most valuable type-strain genomes for metagenomic binning, comparative biology and taxonomic classification.</title>
        <authorList>
            <person name="Goeker M."/>
        </authorList>
    </citation>
    <scope>NUCLEOTIDE SEQUENCE [LARGE SCALE GENOMIC DNA]</scope>
    <source>
        <strain evidence="2 3">DSM 101</strain>
    </source>
</reference>
<feature type="region of interest" description="Disordered" evidence="1">
    <location>
        <begin position="1"/>
        <end position="75"/>
    </location>
</feature>
<accession>A0A4R1HQR6</accession>
<name>A0A4R1HQR6_ANCAQ</name>
<dbReference type="AlphaFoldDB" id="A0A4R1HQR6"/>
<sequence length="207" mass="23042">MIRSTASRAGTVPRIDGHRGFAPSRPAPHSPWMLWRAGVDRRRHSGAPPRQKRTSTSEPRRRGRPPLPVRPETFEVRARRETVHRNGVGAGRRGWNAGWRPECSGAPVRLLGLKAPIRAAGYCTSARGAIVPTQLRAFTVARRARRSWRHATAGERQPRSRKSRLNGHAQACADEQFAGFQYIEGEVQQPGGRTRMTICPQNACHSP</sequence>
<feature type="region of interest" description="Disordered" evidence="1">
    <location>
        <begin position="148"/>
        <end position="167"/>
    </location>
</feature>
<dbReference type="EMBL" id="SMFY01000004">
    <property type="protein sequence ID" value="TCK23075.1"/>
    <property type="molecule type" value="Genomic_DNA"/>
</dbReference>
<evidence type="ECO:0000256" key="1">
    <source>
        <dbReference type="SAM" id="MobiDB-lite"/>
    </source>
</evidence>
<organism evidence="2 3">
    <name type="scientific">Ancylobacter aquaticus</name>
    <dbReference type="NCBI Taxonomy" id="100"/>
    <lineage>
        <taxon>Bacteria</taxon>
        <taxon>Pseudomonadati</taxon>
        <taxon>Pseudomonadota</taxon>
        <taxon>Alphaproteobacteria</taxon>
        <taxon>Hyphomicrobiales</taxon>
        <taxon>Xanthobacteraceae</taxon>
        <taxon>Ancylobacter</taxon>
    </lineage>
</organism>
<gene>
    <name evidence="2" type="ORF">EV667_3750</name>
</gene>